<feature type="compositionally biased region" description="Basic and acidic residues" evidence="1">
    <location>
        <begin position="10"/>
        <end position="32"/>
    </location>
</feature>
<dbReference type="InterPro" id="IPR003718">
    <property type="entry name" value="OsmC/Ohr_fam"/>
</dbReference>
<dbReference type="InterPro" id="IPR052924">
    <property type="entry name" value="OsmC/Ohr_hydroprdx_reductase"/>
</dbReference>
<dbReference type="InterPro" id="IPR015946">
    <property type="entry name" value="KH_dom-like_a/b"/>
</dbReference>
<evidence type="ECO:0000256" key="1">
    <source>
        <dbReference type="SAM" id="MobiDB-lite"/>
    </source>
</evidence>
<dbReference type="Proteomes" id="UP000034410">
    <property type="component" value="Chromosome"/>
</dbReference>
<sequence length="132" mass="13942">MPTVHITVDQLDHSSSRGQAGDHTHVMDRPEAKGGQNRGPMGGQTLLMGLGGCFMSNLLAAAKARDIEISNAKAEIDGELADSPARYTDIRMTVTAHCSAPEELEKLVTIAERGCIVANTLAKAVNLTIKCG</sequence>
<keyword evidence="3" id="KW-1185">Reference proteome</keyword>
<dbReference type="SUPFAM" id="SSF82784">
    <property type="entry name" value="OsmC-like"/>
    <property type="match status" value="1"/>
</dbReference>
<name>A0A0F7JXE8_9GAMM</name>
<proteinExistence type="predicted"/>
<dbReference type="Gene3D" id="3.30.300.20">
    <property type="match status" value="1"/>
</dbReference>
<gene>
    <name evidence="2" type="ORF">AAY24_03020</name>
</gene>
<dbReference type="InterPro" id="IPR036102">
    <property type="entry name" value="OsmC/Ohrsf"/>
</dbReference>
<dbReference type="RefSeq" id="WP_046858428.1">
    <property type="nucleotide sequence ID" value="NZ_CP011412.1"/>
</dbReference>
<dbReference type="AlphaFoldDB" id="A0A0F7JXE8"/>
<dbReference type="Pfam" id="PF02566">
    <property type="entry name" value="OsmC"/>
    <property type="match status" value="1"/>
</dbReference>
<accession>A0A0F7JXE8</accession>
<reference evidence="2 3" key="1">
    <citation type="journal article" date="2015" name="Genome Announc.">
        <title>Complete Genome Sequence of Sedimenticola thiotaurini Strain SIP-G1, a Polyphosphate- and Polyhydroxyalkanoate-Accumulating Sulfur-Oxidizing Gammaproteobacterium Isolated from Salt Marsh Sediments.</title>
        <authorList>
            <person name="Flood B.E."/>
            <person name="Jones D.S."/>
            <person name="Bailey J.V."/>
        </authorList>
    </citation>
    <scope>NUCLEOTIDE SEQUENCE [LARGE SCALE GENOMIC DNA]</scope>
    <source>
        <strain evidence="2 3">SIP-G1</strain>
    </source>
</reference>
<evidence type="ECO:0000313" key="2">
    <source>
        <dbReference type="EMBL" id="AKH19490.1"/>
    </source>
</evidence>
<evidence type="ECO:0008006" key="4">
    <source>
        <dbReference type="Google" id="ProtNLM"/>
    </source>
</evidence>
<dbReference type="PANTHER" id="PTHR35368">
    <property type="entry name" value="HYDROPEROXIDE REDUCTASE"/>
    <property type="match status" value="1"/>
</dbReference>
<dbReference type="OrthoDB" id="1162341at2"/>
<evidence type="ECO:0000313" key="3">
    <source>
        <dbReference type="Proteomes" id="UP000034410"/>
    </source>
</evidence>
<organism evidence="2 3">
    <name type="scientific">Sedimenticola thiotaurini</name>
    <dbReference type="NCBI Taxonomy" id="1543721"/>
    <lineage>
        <taxon>Bacteria</taxon>
        <taxon>Pseudomonadati</taxon>
        <taxon>Pseudomonadota</taxon>
        <taxon>Gammaproteobacteria</taxon>
        <taxon>Chromatiales</taxon>
        <taxon>Sedimenticolaceae</taxon>
        <taxon>Sedimenticola</taxon>
    </lineage>
</organism>
<feature type="region of interest" description="Disordered" evidence="1">
    <location>
        <begin position="1"/>
        <end position="39"/>
    </location>
</feature>
<protein>
    <recommendedName>
        <fullName evidence="4">OsmC family protein</fullName>
    </recommendedName>
</protein>
<dbReference type="KEGG" id="seds:AAY24_03020"/>
<dbReference type="PANTHER" id="PTHR35368:SF1">
    <property type="entry name" value="HYDROPEROXIDE REDUCTASE"/>
    <property type="match status" value="1"/>
</dbReference>
<dbReference type="EMBL" id="CP011412">
    <property type="protein sequence ID" value="AKH19490.1"/>
    <property type="molecule type" value="Genomic_DNA"/>
</dbReference>